<sequence>MLRRVMPEPAQDMMISTVDSSPDMPLCVYLNHRPALSQLPLFTKPELSSSTLCTGSRVTLYIARIANLPLFLHR</sequence>
<evidence type="ECO:0000313" key="1">
    <source>
        <dbReference type="EMBL" id="KAL1275961.1"/>
    </source>
</evidence>
<organism evidence="1 2">
    <name type="scientific">Cirrhinus molitorella</name>
    <name type="common">mud carp</name>
    <dbReference type="NCBI Taxonomy" id="172907"/>
    <lineage>
        <taxon>Eukaryota</taxon>
        <taxon>Metazoa</taxon>
        <taxon>Chordata</taxon>
        <taxon>Craniata</taxon>
        <taxon>Vertebrata</taxon>
        <taxon>Euteleostomi</taxon>
        <taxon>Actinopterygii</taxon>
        <taxon>Neopterygii</taxon>
        <taxon>Teleostei</taxon>
        <taxon>Ostariophysi</taxon>
        <taxon>Cypriniformes</taxon>
        <taxon>Cyprinidae</taxon>
        <taxon>Labeoninae</taxon>
        <taxon>Labeonini</taxon>
        <taxon>Cirrhinus</taxon>
    </lineage>
</organism>
<keyword evidence="2" id="KW-1185">Reference proteome</keyword>
<name>A0ABR3NGX0_9TELE</name>
<accession>A0ABR3NGX0</accession>
<evidence type="ECO:0000313" key="2">
    <source>
        <dbReference type="Proteomes" id="UP001558613"/>
    </source>
</evidence>
<comment type="caution">
    <text evidence="1">The sequence shown here is derived from an EMBL/GenBank/DDBJ whole genome shotgun (WGS) entry which is preliminary data.</text>
</comment>
<dbReference type="Proteomes" id="UP001558613">
    <property type="component" value="Unassembled WGS sequence"/>
</dbReference>
<reference evidence="1 2" key="1">
    <citation type="submission" date="2023-09" db="EMBL/GenBank/DDBJ databases">
        <authorList>
            <person name="Wang M."/>
        </authorList>
    </citation>
    <scope>NUCLEOTIDE SEQUENCE [LARGE SCALE GENOMIC DNA]</scope>
    <source>
        <strain evidence="1">GT-2023</strain>
        <tissue evidence="1">Liver</tissue>
    </source>
</reference>
<dbReference type="EMBL" id="JAYMGO010000004">
    <property type="protein sequence ID" value="KAL1275961.1"/>
    <property type="molecule type" value="Genomic_DNA"/>
</dbReference>
<protein>
    <submittedName>
        <fullName evidence="1">Uncharacterized protein</fullName>
    </submittedName>
</protein>
<proteinExistence type="predicted"/>
<gene>
    <name evidence="1" type="ORF">QQF64_035584</name>
</gene>